<keyword evidence="3" id="KW-1185">Reference proteome</keyword>
<feature type="compositionally biased region" description="Polar residues" evidence="1">
    <location>
        <begin position="76"/>
        <end position="100"/>
    </location>
</feature>
<evidence type="ECO:0000313" key="2">
    <source>
        <dbReference type="EMBL" id="ORX44392.1"/>
    </source>
</evidence>
<name>A0A1Y1V0A6_9FUNG</name>
<dbReference type="EMBL" id="MCFH01000046">
    <property type="protein sequence ID" value="ORX44392.1"/>
    <property type="molecule type" value="Genomic_DNA"/>
</dbReference>
<dbReference type="OrthoDB" id="10477965at2759"/>
<feature type="region of interest" description="Disordered" evidence="1">
    <location>
        <begin position="76"/>
        <end position="121"/>
    </location>
</feature>
<dbReference type="AlphaFoldDB" id="A0A1Y1V0A6"/>
<protein>
    <submittedName>
        <fullName evidence="2">Uncharacterized protein</fullName>
    </submittedName>
</protein>
<evidence type="ECO:0000256" key="1">
    <source>
        <dbReference type="SAM" id="MobiDB-lite"/>
    </source>
</evidence>
<evidence type="ECO:0000313" key="3">
    <source>
        <dbReference type="Proteomes" id="UP000193719"/>
    </source>
</evidence>
<comment type="caution">
    <text evidence="2">The sequence shown here is derived from an EMBL/GenBank/DDBJ whole genome shotgun (WGS) entry which is preliminary data.</text>
</comment>
<feature type="region of interest" description="Disordered" evidence="1">
    <location>
        <begin position="182"/>
        <end position="223"/>
    </location>
</feature>
<gene>
    <name evidence="2" type="ORF">BCR36DRAFT_129223</name>
</gene>
<organism evidence="2 3">
    <name type="scientific">Piromyces finnis</name>
    <dbReference type="NCBI Taxonomy" id="1754191"/>
    <lineage>
        <taxon>Eukaryota</taxon>
        <taxon>Fungi</taxon>
        <taxon>Fungi incertae sedis</taxon>
        <taxon>Chytridiomycota</taxon>
        <taxon>Chytridiomycota incertae sedis</taxon>
        <taxon>Neocallimastigomycetes</taxon>
        <taxon>Neocallimastigales</taxon>
        <taxon>Neocallimastigaceae</taxon>
        <taxon>Piromyces</taxon>
    </lineage>
</organism>
<dbReference type="Proteomes" id="UP000193719">
    <property type="component" value="Unassembled WGS sequence"/>
</dbReference>
<proteinExistence type="predicted"/>
<accession>A0A1Y1V0A6</accession>
<reference evidence="2 3" key="1">
    <citation type="submission" date="2016-08" db="EMBL/GenBank/DDBJ databases">
        <title>Genomes of anaerobic fungi encode conserved fungal cellulosomes for biomass hydrolysis.</title>
        <authorList>
            <consortium name="DOE Joint Genome Institute"/>
            <person name="Haitjema C.H."/>
            <person name="Gilmore S.P."/>
            <person name="Henske J.K."/>
            <person name="Solomon K.V."/>
            <person name="De Groot R."/>
            <person name="Kuo A."/>
            <person name="Mondo S.J."/>
            <person name="Salamov A.A."/>
            <person name="Labutti K."/>
            <person name="Zhao Z."/>
            <person name="Chiniquy J."/>
            <person name="Barry K."/>
            <person name="Brewer H.M."/>
            <person name="Purvine S.O."/>
            <person name="Wright A.T."/>
            <person name="Boxma B."/>
            <person name="Van Alen T."/>
            <person name="Hackstein J.H."/>
            <person name="Baker S.E."/>
            <person name="Grigoriev I.V."/>
            <person name="O'Malley M.A."/>
        </authorList>
    </citation>
    <scope>NUCLEOTIDE SEQUENCE [LARGE SCALE GENOMIC DNA]</scope>
    <source>
        <strain evidence="3">finn</strain>
    </source>
</reference>
<reference evidence="2 3" key="2">
    <citation type="submission" date="2016-08" db="EMBL/GenBank/DDBJ databases">
        <title>Pervasive Adenine N6-methylation of Active Genes in Fungi.</title>
        <authorList>
            <consortium name="DOE Joint Genome Institute"/>
            <person name="Mondo S.J."/>
            <person name="Dannebaum R.O."/>
            <person name="Kuo R.C."/>
            <person name="Labutti K."/>
            <person name="Haridas S."/>
            <person name="Kuo A."/>
            <person name="Salamov A."/>
            <person name="Ahrendt S.R."/>
            <person name="Lipzen A."/>
            <person name="Sullivan W."/>
            <person name="Andreopoulos W.B."/>
            <person name="Clum A."/>
            <person name="Lindquist E."/>
            <person name="Daum C."/>
            <person name="Ramamoorthy G.K."/>
            <person name="Gryganskyi A."/>
            <person name="Culley D."/>
            <person name="Magnuson J.K."/>
            <person name="James T.Y."/>
            <person name="O'Malley M.A."/>
            <person name="Stajich J.E."/>
            <person name="Spatafora J.W."/>
            <person name="Visel A."/>
            <person name="Grigoriev I.V."/>
        </authorList>
    </citation>
    <scope>NUCLEOTIDE SEQUENCE [LARGE SCALE GENOMIC DNA]</scope>
    <source>
        <strain evidence="3">finn</strain>
    </source>
</reference>
<feature type="compositionally biased region" description="Polar residues" evidence="1">
    <location>
        <begin position="202"/>
        <end position="223"/>
    </location>
</feature>
<sequence>MNNYKDLNKMANNTNFHAEDEIYSACINLNDSSQYINNPSTSISLIPISNNISIVSSNKPTITKSSNTAKRWGGSITENLSSNTDNVFQTPPSSATSKAHASNCIPPLNNPPASSMGTPLGQLRQSGAMASLDKKLNENRLVNNNAKIKAYVVNSAYSNSIVTPSGTNNIKEKLSAMAYMNEDNPELNNPLNGTSSTRRKSNTTIPSSSGIKPSTHQSSQSIDYKSFSLSKKKIYEKLNE</sequence>